<sequence>MDVSSKRVKTETMETECQAADTFFSYITEPKDPRPPSPYCDYLFPNTLLNFHLRPRRGIDKSNELQLIPSQYIEETMNVEGFKEALQDLKINILRKKVGFVYKDYPRVLFFGTGSCIPNKTRNTSGILFEISDSCKILLDCGEGTFGQLIRFFGTDKAYEVLSQIKAIYISHLHADHHIGLIGFLQGRRKALNVLNVNAGPVFLFAPKQILNWLIFYDRCFENICNEFEIIPNSDMLLGDENIDAEKKSCIFNTLNLSAINTVLVRHCPNAFGVSFTHNDGYKITYSGDTMPCPNLVKLGMNSDLLIHEATMEDELAGEAVVKMHSTTSQAITIGKEMNAKYILLTHFSQRYAKLPRFNENFDDNIGIAFDNMHVKLSELPLLPLFYPALRLMFAEHYEELEHKAIKRQLRIERQRSISRDRSPKSNNHLVKV</sequence>
<evidence type="ECO:0000256" key="9">
    <source>
        <dbReference type="ARBA" id="ARBA00022694"/>
    </source>
</evidence>
<evidence type="ECO:0000256" key="1">
    <source>
        <dbReference type="ARBA" id="ARBA00000402"/>
    </source>
</evidence>
<name>A0A0T6AZW6_9SCAR</name>
<dbReference type="AlphaFoldDB" id="A0A0T6AZW6"/>
<dbReference type="PANTHER" id="PTHR12553:SF49">
    <property type="entry name" value="ZINC PHOSPHODIESTERASE ELAC PROTEIN 2"/>
    <property type="match status" value="1"/>
</dbReference>
<evidence type="ECO:0000256" key="2">
    <source>
        <dbReference type="ARBA" id="ARBA00001947"/>
    </source>
</evidence>
<evidence type="ECO:0000256" key="3">
    <source>
        <dbReference type="ARBA" id="ARBA00004123"/>
    </source>
</evidence>
<dbReference type="Gene3D" id="3.60.15.10">
    <property type="entry name" value="Ribonuclease Z/Hydroxyacylglutathione hydrolase-like"/>
    <property type="match status" value="1"/>
</dbReference>
<comment type="cofactor">
    <cofactor evidence="2">
        <name>Zn(2+)</name>
        <dbReference type="ChEBI" id="CHEBI:29105"/>
    </cofactor>
</comment>
<comment type="function">
    <text evidence="22">Zinc phosphodiesterase, which displays mitochondrial tRNA 3'-processing endonuclease activity. Involved in tRNA maturation, by removing a 3'-trailer from precursor tRNA. Associates with mitochondrial DNA complexes at the nucleoids to initiate RNA processing and ribosome assembly.</text>
</comment>
<evidence type="ECO:0000256" key="20">
    <source>
        <dbReference type="ARBA" id="ARBA00032104"/>
    </source>
</evidence>
<evidence type="ECO:0000256" key="23">
    <source>
        <dbReference type="ARBA" id="ARBA00047136"/>
    </source>
</evidence>
<dbReference type="Pfam" id="PF23023">
    <property type="entry name" value="Anti-Pycsar_Apyc1"/>
    <property type="match status" value="1"/>
</dbReference>
<evidence type="ECO:0000256" key="14">
    <source>
        <dbReference type="ARBA" id="ARBA00022833"/>
    </source>
</evidence>
<accession>A0A0T6AZW6</accession>
<evidence type="ECO:0000256" key="12">
    <source>
        <dbReference type="ARBA" id="ARBA00022759"/>
    </source>
</evidence>
<evidence type="ECO:0000256" key="19">
    <source>
        <dbReference type="ARBA" id="ARBA00030729"/>
    </source>
</evidence>
<evidence type="ECO:0000256" key="8">
    <source>
        <dbReference type="ARBA" id="ARBA00022553"/>
    </source>
</evidence>
<keyword evidence="15" id="KW-0809">Transit peptide</keyword>
<keyword evidence="8" id="KW-0597">Phosphoprotein</keyword>
<keyword evidence="25" id="KW-1185">Reference proteome</keyword>
<dbReference type="GO" id="GO:0046872">
    <property type="term" value="F:metal ion binding"/>
    <property type="evidence" value="ECO:0007669"/>
    <property type="project" value="UniProtKB-KW"/>
</dbReference>
<keyword evidence="16" id="KW-0496">Mitochondrion</keyword>
<dbReference type="InterPro" id="IPR036866">
    <property type="entry name" value="RibonucZ/Hydroxyglut_hydro"/>
</dbReference>
<reference evidence="24 25" key="1">
    <citation type="submission" date="2015-09" db="EMBL/GenBank/DDBJ databases">
        <title>Draft genome of the scarab beetle Oryctes borbonicus.</title>
        <authorList>
            <person name="Meyer J.M."/>
            <person name="Markov G.V."/>
            <person name="Baskaran P."/>
            <person name="Herrmann M."/>
            <person name="Sommer R.J."/>
            <person name="Roedelsperger C."/>
        </authorList>
    </citation>
    <scope>NUCLEOTIDE SEQUENCE [LARGE SCALE GENOMIC DNA]</scope>
    <source>
        <strain evidence="24">OB123</strain>
        <tissue evidence="24">Whole animal</tissue>
    </source>
</reference>
<dbReference type="EMBL" id="LJIG01016428">
    <property type="protein sequence ID" value="KRT80632.1"/>
    <property type="molecule type" value="Genomic_DNA"/>
</dbReference>
<keyword evidence="9" id="KW-0819">tRNA processing</keyword>
<keyword evidence="10" id="KW-0540">Nuclease</keyword>
<dbReference type="EC" id="3.1.26.11" evidence="6"/>
<evidence type="ECO:0000256" key="15">
    <source>
        <dbReference type="ARBA" id="ARBA00022946"/>
    </source>
</evidence>
<comment type="subunit">
    <text evidence="23">Homodimer. Interacts with PTCD1.</text>
</comment>
<comment type="similarity">
    <text evidence="5">Belongs to the RNase Z family.</text>
</comment>
<keyword evidence="12" id="KW-0255">Endonuclease</keyword>
<keyword evidence="11" id="KW-0479">Metal-binding</keyword>
<organism evidence="24 25">
    <name type="scientific">Oryctes borbonicus</name>
    <dbReference type="NCBI Taxonomy" id="1629725"/>
    <lineage>
        <taxon>Eukaryota</taxon>
        <taxon>Metazoa</taxon>
        <taxon>Ecdysozoa</taxon>
        <taxon>Arthropoda</taxon>
        <taxon>Hexapoda</taxon>
        <taxon>Insecta</taxon>
        <taxon>Pterygota</taxon>
        <taxon>Neoptera</taxon>
        <taxon>Endopterygota</taxon>
        <taxon>Coleoptera</taxon>
        <taxon>Polyphaga</taxon>
        <taxon>Scarabaeiformia</taxon>
        <taxon>Scarabaeidae</taxon>
        <taxon>Dynastinae</taxon>
        <taxon>Oryctes</taxon>
    </lineage>
</organism>
<comment type="caution">
    <text evidence="24">The sequence shown here is derived from an EMBL/GenBank/DDBJ whole genome shotgun (WGS) entry which is preliminary data.</text>
</comment>
<dbReference type="GO" id="GO:0042781">
    <property type="term" value="F:3'-tRNA processing endoribonuclease activity"/>
    <property type="evidence" value="ECO:0007669"/>
    <property type="project" value="UniProtKB-EC"/>
</dbReference>
<evidence type="ECO:0000256" key="10">
    <source>
        <dbReference type="ARBA" id="ARBA00022722"/>
    </source>
</evidence>
<comment type="subcellular location">
    <subcellularLocation>
        <location evidence="4">Mitochondrion matrix</location>
    </subcellularLocation>
    <subcellularLocation>
        <location evidence="3">Nucleus</location>
    </subcellularLocation>
</comment>
<dbReference type="FunFam" id="3.60.15.10:FF:000014">
    <property type="entry name" value="Zinc phosphodiesterase ELAC protein 2"/>
    <property type="match status" value="1"/>
</dbReference>
<evidence type="ECO:0000256" key="7">
    <source>
        <dbReference type="ARBA" id="ARBA00013357"/>
    </source>
</evidence>
<gene>
    <name evidence="24" type="ORF">AMK59_5821</name>
</gene>
<keyword evidence="17" id="KW-0539">Nucleus</keyword>
<dbReference type="InterPro" id="IPR047151">
    <property type="entry name" value="RNZ2-like"/>
</dbReference>
<evidence type="ECO:0000256" key="17">
    <source>
        <dbReference type="ARBA" id="ARBA00023242"/>
    </source>
</evidence>
<evidence type="ECO:0000256" key="11">
    <source>
        <dbReference type="ARBA" id="ARBA00022723"/>
    </source>
</evidence>
<evidence type="ECO:0000256" key="21">
    <source>
        <dbReference type="ARBA" id="ARBA00032616"/>
    </source>
</evidence>
<comment type="catalytic activity">
    <reaction evidence="1">
        <text>Endonucleolytic cleavage of RNA, removing extra 3' nucleotides from tRNA precursor, generating 3' termini of tRNAs. A 3'-hydroxy group is left at the tRNA terminus and a 5'-phosphoryl group is left at the trailer molecule.</text>
        <dbReference type="EC" id="3.1.26.11"/>
    </reaction>
</comment>
<dbReference type="GO" id="GO:0042645">
    <property type="term" value="C:mitochondrial nucleoid"/>
    <property type="evidence" value="ECO:0007669"/>
    <property type="project" value="UniProtKB-ARBA"/>
</dbReference>
<evidence type="ECO:0000313" key="24">
    <source>
        <dbReference type="EMBL" id="KRT80632.1"/>
    </source>
</evidence>
<dbReference type="OrthoDB" id="527344at2759"/>
<keyword evidence="13" id="KW-0378">Hydrolase</keyword>
<dbReference type="GO" id="GO:1990180">
    <property type="term" value="P:mitochondrial tRNA 3'-end processing"/>
    <property type="evidence" value="ECO:0007669"/>
    <property type="project" value="TreeGrafter"/>
</dbReference>
<evidence type="ECO:0000256" key="22">
    <source>
        <dbReference type="ARBA" id="ARBA00046098"/>
    </source>
</evidence>
<proteinExistence type="inferred from homology"/>
<evidence type="ECO:0000256" key="4">
    <source>
        <dbReference type="ARBA" id="ARBA00004305"/>
    </source>
</evidence>
<dbReference type="PANTHER" id="PTHR12553">
    <property type="entry name" value="ZINC PHOSPHODIESTERASE ELAC PROTEIN 2"/>
    <property type="match status" value="1"/>
</dbReference>
<evidence type="ECO:0000256" key="13">
    <source>
        <dbReference type="ARBA" id="ARBA00022801"/>
    </source>
</evidence>
<dbReference type="SUPFAM" id="SSF56281">
    <property type="entry name" value="Metallo-hydrolase/oxidoreductase"/>
    <property type="match status" value="1"/>
</dbReference>
<dbReference type="CDD" id="cd07718">
    <property type="entry name" value="RNaseZ_ELAC1_ELAC2-C-term-like_MBL-fold"/>
    <property type="match status" value="1"/>
</dbReference>
<evidence type="ECO:0000313" key="25">
    <source>
        <dbReference type="Proteomes" id="UP000051574"/>
    </source>
</evidence>
<dbReference type="GO" id="GO:0005634">
    <property type="term" value="C:nucleus"/>
    <property type="evidence" value="ECO:0007669"/>
    <property type="project" value="UniProtKB-SubCell"/>
</dbReference>
<evidence type="ECO:0000256" key="5">
    <source>
        <dbReference type="ARBA" id="ARBA00007823"/>
    </source>
</evidence>
<dbReference type="Proteomes" id="UP000051574">
    <property type="component" value="Unassembled WGS sequence"/>
</dbReference>
<keyword evidence="14" id="KW-0862">Zinc</keyword>
<evidence type="ECO:0000256" key="16">
    <source>
        <dbReference type="ARBA" id="ARBA00023128"/>
    </source>
</evidence>
<protein>
    <recommendedName>
        <fullName evidence="7">Zinc phosphodiesterase ELAC protein 2</fullName>
        <ecNumber evidence="6">3.1.26.11</ecNumber>
    </recommendedName>
    <alternativeName>
        <fullName evidence="21">ElaC homolog protein 2</fullName>
    </alternativeName>
    <alternativeName>
        <fullName evidence="19">Ribonuclease Z 2</fullName>
    </alternativeName>
    <alternativeName>
        <fullName evidence="20">tRNA 3 endonuclease 2</fullName>
    </alternativeName>
    <alternativeName>
        <fullName evidence="18">tRNase Z 2</fullName>
    </alternativeName>
</protein>
<evidence type="ECO:0000256" key="18">
    <source>
        <dbReference type="ARBA" id="ARBA00030689"/>
    </source>
</evidence>
<evidence type="ECO:0000256" key="6">
    <source>
        <dbReference type="ARBA" id="ARBA00012477"/>
    </source>
</evidence>